<dbReference type="SMART" id="SM00650">
    <property type="entry name" value="rADc"/>
    <property type="match status" value="1"/>
</dbReference>
<comment type="similarity">
    <text evidence="7">Belongs to the class I-like SAM-binding methyltransferase superfamily. rRNA adenine N(6)-methyltransferase family. RsmA subfamily.</text>
</comment>
<protein>
    <recommendedName>
        <fullName evidence="7">Probable ribosomal RNA small subunit methyltransferase A</fullName>
        <ecNumber evidence="7">2.1.1.-</ecNumber>
    </recommendedName>
    <alternativeName>
        <fullName evidence="7">16S rRNA dimethyladenosine transferase</fullName>
    </alternativeName>
    <alternativeName>
        <fullName evidence="7">16S rRNA dimethylase</fullName>
    </alternativeName>
    <alternativeName>
        <fullName evidence="7">S-adenosylmethionine-6-N',N'-adenosyl(rRNA) dimethyltransferase</fullName>
    </alternativeName>
</protein>
<dbReference type="InterPro" id="IPR020596">
    <property type="entry name" value="rRNA_Ade_Mease_Trfase_CS"/>
</dbReference>
<dbReference type="GO" id="GO:0005737">
    <property type="term" value="C:cytoplasm"/>
    <property type="evidence" value="ECO:0007669"/>
    <property type="project" value="UniProtKB-SubCell"/>
</dbReference>
<dbReference type="GeneID" id="79949525"/>
<dbReference type="KEGG" id="manq:L1994_03965"/>
<dbReference type="InterPro" id="IPR011530">
    <property type="entry name" value="rRNA_adenine_dimethylase"/>
</dbReference>
<dbReference type="CDD" id="cd02440">
    <property type="entry name" value="AdoMet_MTases"/>
    <property type="match status" value="1"/>
</dbReference>
<dbReference type="PROSITE" id="PS51689">
    <property type="entry name" value="SAM_RNA_A_N6_MT"/>
    <property type="match status" value="1"/>
</dbReference>
<dbReference type="Gene3D" id="1.10.8.100">
    <property type="entry name" value="Ribosomal RNA adenine dimethylase-like, domain 2"/>
    <property type="match status" value="1"/>
</dbReference>
<dbReference type="Proteomes" id="UP001218895">
    <property type="component" value="Chromosome"/>
</dbReference>
<evidence type="ECO:0000313" key="11">
    <source>
        <dbReference type="Proteomes" id="UP001218895"/>
    </source>
</evidence>
<evidence type="ECO:0000256" key="5">
    <source>
        <dbReference type="ARBA" id="ARBA00022691"/>
    </source>
</evidence>
<evidence type="ECO:0000256" key="1">
    <source>
        <dbReference type="ARBA" id="ARBA00022490"/>
    </source>
</evidence>
<evidence type="ECO:0000313" key="10">
    <source>
        <dbReference type="EMBL" id="WFN37553.1"/>
    </source>
</evidence>
<dbReference type="RefSeq" id="WP_278100393.1">
    <property type="nucleotide sequence ID" value="NZ_CP091092.1"/>
</dbReference>
<reference evidence="10" key="1">
    <citation type="submission" date="2022-01" db="EMBL/GenBank/DDBJ databases">
        <title>Complete genome of Methanomicrobium antiquum DSM 21220.</title>
        <authorList>
            <person name="Chen S.-C."/>
            <person name="You Y.-T."/>
            <person name="Zhou Y.-Z."/>
            <person name="Lai M.-C."/>
        </authorList>
    </citation>
    <scope>NUCLEOTIDE SEQUENCE</scope>
    <source>
        <strain evidence="10">DSM 21220</strain>
    </source>
</reference>
<keyword evidence="5 7" id="KW-0949">S-adenosyl-L-methionine</keyword>
<dbReference type="InterPro" id="IPR029063">
    <property type="entry name" value="SAM-dependent_MTases_sf"/>
</dbReference>
<organism evidence="10 11">
    <name type="scientific">Methanomicrobium antiquum</name>
    <dbReference type="NCBI Taxonomy" id="487686"/>
    <lineage>
        <taxon>Archaea</taxon>
        <taxon>Methanobacteriati</taxon>
        <taxon>Methanobacteriota</taxon>
        <taxon>Stenosarchaea group</taxon>
        <taxon>Methanomicrobia</taxon>
        <taxon>Methanomicrobiales</taxon>
        <taxon>Methanomicrobiaceae</taxon>
        <taxon>Methanomicrobium</taxon>
    </lineage>
</organism>
<feature type="binding site" evidence="7 8">
    <location>
        <position position="34"/>
    </location>
    <ligand>
        <name>S-adenosyl-L-methionine</name>
        <dbReference type="ChEBI" id="CHEBI:59789"/>
    </ligand>
</feature>
<dbReference type="Pfam" id="PF00398">
    <property type="entry name" value="RrnaAD"/>
    <property type="match status" value="1"/>
</dbReference>
<evidence type="ECO:0000256" key="4">
    <source>
        <dbReference type="ARBA" id="ARBA00022679"/>
    </source>
</evidence>
<feature type="binding site" evidence="7 8">
    <location>
        <position position="83"/>
    </location>
    <ligand>
        <name>S-adenosyl-L-methionine</name>
        <dbReference type="ChEBI" id="CHEBI:59789"/>
    </ligand>
</feature>
<keyword evidence="3 7" id="KW-0489">Methyltransferase</keyword>
<dbReference type="GO" id="GO:0000179">
    <property type="term" value="F:rRNA (adenine-N6,N6-)-dimethyltransferase activity"/>
    <property type="evidence" value="ECO:0007669"/>
    <property type="project" value="UniProtKB-UniRule"/>
</dbReference>
<evidence type="ECO:0000256" key="8">
    <source>
        <dbReference type="PROSITE-ProRule" id="PRU01026"/>
    </source>
</evidence>
<dbReference type="EMBL" id="CP091092">
    <property type="protein sequence ID" value="WFN37553.1"/>
    <property type="molecule type" value="Genomic_DNA"/>
</dbReference>
<keyword evidence="6 7" id="KW-0694">RNA-binding</keyword>
<name>A0AAF0FWF7_9EURY</name>
<dbReference type="PANTHER" id="PTHR11727:SF7">
    <property type="entry name" value="DIMETHYLADENOSINE TRANSFERASE-RELATED"/>
    <property type="match status" value="1"/>
</dbReference>
<feature type="binding site" evidence="7 8">
    <location>
        <position position="55"/>
    </location>
    <ligand>
        <name>S-adenosyl-L-methionine</name>
        <dbReference type="ChEBI" id="CHEBI:59789"/>
    </ligand>
</feature>
<comment type="function">
    <text evidence="7">Specifically dimethylates two adjacent adenosines in the loop of a conserved hairpin near the 3'-end of 16S rRNA in the 30S particle. May play a critical role in biogenesis of 30S subunits.</text>
</comment>
<keyword evidence="4 7" id="KW-0808">Transferase</keyword>
<comment type="subcellular location">
    <subcellularLocation>
        <location evidence="7">Cytoplasm</location>
    </subcellularLocation>
</comment>
<dbReference type="GO" id="GO:0003723">
    <property type="term" value="F:RNA binding"/>
    <property type="evidence" value="ECO:0007669"/>
    <property type="project" value="UniProtKB-UniRule"/>
</dbReference>
<gene>
    <name evidence="7" type="primary">rsmA</name>
    <name evidence="7" type="synonym">ksgA</name>
    <name evidence="10" type="ORF">L1994_03965</name>
</gene>
<evidence type="ECO:0000256" key="2">
    <source>
        <dbReference type="ARBA" id="ARBA00022552"/>
    </source>
</evidence>
<dbReference type="InterPro" id="IPR001737">
    <property type="entry name" value="KsgA/Erm"/>
</dbReference>
<dbReference type="Gene3D" id="3.40.50.150">
    <property type="entry name" value="Vaccinia Virus protein VP39"/>
    <property type="match status" value="1"/>
</dbReference>
<sequence length="256" mass="28834">MRAPHDQHFLSDEDAVQKISDFCDVKGVKVLEIGPGRGVLTRALLDRGAEVIAIELDGTLTSYLKSVFQKEIESGRFTLIHGDAIKCELPAFEKIVANLPYSASSKITFRLLELGFSEAVLMYQKEFAERMIALPGTSNCGRLSIMVQTYAKVMPLLELSPESFSPPPEVDSMVVKITPKKELTYPIKDRSFYAKLVRELFSHRRKTLKKALKISSHILGEDNVKEIIYKSPDEILKKRPEELTLKEFSDLSNAVE</sequence>
<dbReference type="NCBIfam" id="TIGR00755">
    <property type="entry name" value="ksgA"/>
    <property type="match status" value="1"/>
</dbReference>
<keyword evidence="2 7" id="KW-0698">rRNA processing</keyword>
<dbReference type="InterPro" id="IPR023165">
    <property type="entry name" value="rRNA_Ade_diMease-like_C"/>
</dbReference>
<evidence type="ECO:0000256" key="7">
    <source>
        <dbReference type="HAMAP-Rule" id="MF_00607"/>
    </source>
</evidence>
<feature type="binding site" evidence="7 8">
    <location>
        <position position="98"/>
    </location>
    <ligand>
        <name>S-adenosyl-L-methionine</name>
        <dbReference type="ChEBI" id="CHEBI:59789"/>
    </ligand>
</feature>
<feature type="binding site" evidence="7 8">
    <location>
        <position position="10"/>
    </location>
    <ligand>
        <name>S-adenosyl-L-methionine</name>
        <dbReference type="ChEBI" id="CHEBI:59789"/>
    </ligand>
</feature>
<dbReference type="SUPFAM" id="SSF53335">
    <property type="entry name" value="S-adenosyl-L-methionine-dependent methyltransferases"/>
    <property type="match status" value="1"/>
</dbReference>
<dbReference type="PROSITE" id="PS01131">
    <property type="entry name" value="RRNA_A_DIMETH"/>
    <property type="match status" value="1"/>
</dbReference>
<accession>A0AAF0FWF7</accession>
<keyword evidence="1 7" id="KW-0963">Cytoplasm</keyword>
<keyword evidence="11" id="KW-1185">Reference proteome</keyword>
<proteinExistence type="inferred from homology"/>
<dbReference type="AlphaFoldDB" id="A0AAF0FWF7"/>
<dbReference type="HAMAP" id="MF_00607">
    <property type="entry name" value="16SrRNA_methyltr_A"/>
    <property type="match status" value="1"/>
</dbReference>
<feature type="binding site" evidence="7 8">
    <location>
        <position position="8"/>
    </location>
    <ligand>
        <name>S-adenosyl-L-methionine</name>
        <dbReference type="ChEBI" id="CHEBI:59789"/>
    </ligand>
</feature>
<evidence type="ECO:0000259" key="9">
    <source>
        <dbReference type="SMART" id="SM00650"/>
    </source>
</evidence>
<dbReference type="EC" id="2.1.1.-" evidence="7"/>
<evidence type="ECO:0000256" key="3">
    <source>
        <dbReference type="ARBA" id="ARBA00022603"/>
    </source>
</evidence>
<dbReference type="InterPro" id="IPR020598">
    <property type="entry name" value="rRNA_Ade_methylase_Trfase_N"/>
</dbReference>
<dbReference type="PANTHER" id="PTHR11727">
    <property type="entry name" value="DIMETHYLADENOSINE TRANSFERASE"/>
    <property type="match status" value="1"/>
</dbReference>
<evidence type="ECO:0000256" key="6">
    <source>
        <dbReference type="ARBA" id="ARBA00022884"/>
    </source>
</evidence>
<feature type="domain" description="Ribosomal RNA adenine methylase transferase N-terminal" evidence="9">
    <location>
        <begin position="15"/>
        <end position="181"/>
    </location>
</feature>